<dbReference type="PANTHER" id="PTHR46193">
    <property type="entry name" value="6-PHOSPHOGLUCONATE PHOSPHATASE"/>
    <property type="match status" value="1"/>
</dbReference>
<dbReference type="InterPro" id="IPR036412">
    <property type="entry name" value="HAD-like_sf"/>
</dbReference>
<dbReference type="InterPro" id="IPR023214">
    <property type="entry name" value="HAD_sf"/>
</dbReference>
<proteinExistence type="inferred from homology"/>
<keyword evidence="4" id="KW-0460">Magnesium</keyword>
<dbReference type="SUPFAM" id="SSF56784">
    <property type="entry name" value="HAD-like"/>
    <property type="match status" value="1"/>
</dbReference>
<dbReference type="PANTHER" id="PTHR46193:SF10">
    <property type="entry name" value="6-PHOSPHOGLUCONATE PHOSPHATASE"/>
    <property type="match status" value="1"/>
</dbReference>
<dbReference type="KEGG" id="spzr:G5C33_01270"/>
<dbReference type="NCBIfam" id="TIGR01509">
    <property type="entry name" value="HAD-SF-IA-v3"/>
    <property type="match status" value="1"/>
</dbReference>
<protein>
    <submittedName>
        <fullName evidence="5">HAD family phosphatase</fullName>
    </submittedName>
</protein>
<evidence type="ECO:0000256" key="2">
    <source>
        <dbReference type="ARBA" id="ARBA00006171"/>
    </source>
</evidence>
<name>A0A6G6Y0T1_9SPHN</name>
<comment type="cofactor">
    <cofactor evidence="1">
        <name>Mg(2+)</name>
        <dbReference type="ChEBI" id="CHEBI:18420"/>
    </cofactor>
</comment>
<evidence type="ECO:0000313" key="5">
    <source>
        <dbReference type="EMBL" id="QIG78554.1"/>
    </source>
</evidence>
<evidence type="ECO:0000256" key="1">
    <source>
        <dbReference type="ARBA" id="ARBA00001946"/>
    </source>
</evidence>
<dbReference type="AlphaFoldDB" id="A0A6G6Y0T1"/>
<dbReference type="Proteomes" id="UP000501568">
    <property type="component" value="Chromosome"/>
</dbReference>
<dbReference type="Pfam" id="PF00702">
    <property type="entry name" value="Hydrolase"/>
    <property type="match status" value="1"/>
</dbReference>
<dbReference type="Gene3D" id="3.40.50.1000">
    <property type="entry name" value="HAD superfamily/HAD-like"/>
    <property type="match status" value="1"/>
</dbReference>
<dbReference type="InterPro" id="IPR006439">
    <property type="entry name" value="HAD-SF_hydro_IA"/>
</dbReference>
<keyword evidence="3" id="KW-0479">Metal-binding</keyword>
<evidence type="ECO:0000256" key="4">
    <source>
        <dbReference type="ARBA" id="ARBA00022842"/>
    </source>
</evidence>
<dbReference type="EMBL" id="CP049109">
    <property type="protein sequence ID" value="QIG78554.1"/>
    <property type="molecule type" value="Genomic_DNA"/>
</dbReference>
<gene>
    <name evidence="5" type="ORF">G5C33_01270</name>
</gene>
<dbReference type="InterPro" id="IPR023198">
    <property type="entry name" value="PGP-like_dom2"/>
</dbReference>
<evidence type="ECO:0000256" key="3">
    <source>
        <dbReference type="ARBA" id="ARBA00022723"/>
    </source>
</evidence>
<accession>A0A6G6Y0T1</accession>
<dbReference type="Gene3D" id="1.10.150.240">
    <property type="entry name" value="Putative phosphatase, domain 2"/>
    <property type="match status" value="1"/>
</dbReference>
<reference evidence="5 6" key="1">
    <citation type="submission" date="2020-02" db="EMBL/GenBank/DDBJ databases">
        <authorList>
            <person name="Zheng R.K."/>
            <person name="Sun C.M."/>
        </authorList>
    </citation>
    <scope>NUCLEOTIDE SEQUENCE [LARGE SCALE GENOMIC DNA]</scope>
    <source>
        <strain evidence="6">zrk23</strain>
    </source>
</reference>
<dbReference type="RefSeq" id="WP_165325552.1">
    <property type="nucleotide sequence ID" value="NZ_CP049109.1"/>
</dbReference>
<comment type="similarity">
    <text evidence="2">Belongs to the HAD-like hydrolase superfamily. CbbY/CbbZ/Gph/YieH family.</text>
</comment>
<sequence>MKFDAIIFDFDGVLLESEYSGNAHIAEYLTGIGHPTSPEDSMANFMGLAGPEFLSALENWIGGPLPEDFHPAREAENRRVMAEGIDPVAGAIAFVRGLPRDIPRAIASSSATEWIATHLDHLGIRDAFDPHLYSGKEHVARGKPAPDLYLHAADAIGADIRRTVILEDSPVGAKGAVASGAHVIGLCAGSHCGPGHADRLRDLGVHDVAADFSDVARLIS</sequence>
<evidence type="ECO:0000313" key="6">
    <source>
        <dbReference type="Proteomes" id="UP000501568"/>
    </source>
</evidence>
<dbReference type="GO" id="GO:0003824">
    <property type="term" value="F:catalytic activity"/>
    <property type="evidence" value="ECO:0007669"/>
    <property type="project" value="UniProtKB-ARBA"/>
</dbReference>
<dbReference type="InterPro" id="IPR051600">
    <property type="entry name" value="Beta-PGM-like"/>
</dbReference>
<keyword evidence="6" id="KW-1185">Reference proteome</keyword>
<organism evidence="5 6">
    <name type="scientific">Stakelama tenebrarum</name>
    <dbReference type="NCBI Taxonomy" id="2711215"/>
    <lineage>
        <taxon>Bacteria</taxon>
        <taxon>Pseudomonadati</taxon>
        <taxon>Pseudomonadota</taxon>
        <taxon>Alphaproteobacteria</taxon>
        <taxon>Sphingomonadales</taxon>
        <taxon>Sphingomonadaceae</taxon>
        <taxon>Stakelama</taxon>
    </lineage>
</organism>
<dbReference type="SFLD" id="SFLDG01129">
    <property type="entry name" value="C1.5:_HAD__Beta-PGM__Phosphata"/>
    <property type="match status" value="1"/>
</dbReference>
<dbReference type="GO" id="GO:0046872">
    <property type="term" value="F:metal ion binding"/>
    <property type="evidence" value="ECO:0007669"/>
    <property type="project" value="UniProtKB-KW"/>
</dbReference>
<dbReference type="SFLD" id="SFLDS00003">
    <property type="entry name" value="Haloacid_Dehalogenase"/>
    <property type="match status" value="1"/>
</dbReference>